<feature type="disulfide bond" evidence="22">
    <location>
        <begin position="876"/>
        <end position="893"/>
    </location>
</feature>
<keyword evidence="9 23" id="KW-0175">Coiled coil</keyword>
<keyword evidence="12 22" id="KW-0424">Laminin EGF-like domain</keyword>
<dbReference type="PROSITE" id="PS00022">
    <property type="entry name" value="EGF_1"/>
    <property type="match status" value="1"/>
</dbReference>
<sequence>MGQGSWLLMDVLVLALLLAGVPAAGGWEEPDPSQGCARGSCYPATGNLLVGRARQLSASSTCGLQGPQEYCIVSHLQDSEKCFTCDSRNPALRESHRIENVIYLHGPHSERSWWQSENGVERVSIQLDLEGEFHFTHLIMKFKTFRPAAMLVERSADFGRSWKVYRYFAYNCSKLFPGIPTHPSGHIGEVLCEQRYSEIEPSSHGEVIFKVLDPSIPVVDPYSPDIQELLRVTNLRVNLTKLHTLGDNLLDSRREVLHKYYYAVDELVMRGSCFCHGHAAECAPAPGAPPSVPGMIHGRCVCKHHTQGLNCERCEDFYHELPWRPAEGSSTNACRRCDCNEHSRRCHFDMAVFLATGNTSGAVCDGCQHNTMGRRCHLCKPFYYRHPRSDIRAPTACVPCDCDPAGSLDGGACDAHTDVALGMIAGQCRCKENVAGPRCDRCQHGAYGLSQGDPQGCQPCRCDPRGTVAGSSPCDPISGDCYCKRFVAGRSCSQCVPEFWGLSYDVGGCRPCSCDFGGAYSNRCSMEDGACPCRPHLMGRQCDQVQPGFFCAPLDHYTYEAEQATGHGPSHPHLPGAVRAEVPQDCPQHRNGNAAGQKARARPQRSPPRAPQPRTAPRHSQQQPPKPDVEPVLRDGDGRMVTWTGAGFARVRDGAGLTFHVDNVPYPMEYELLLRYEPESAEDWEAVVSVSSRALPTSPRCGNLLPSEQMYREGLPHSQRYVLLSRPFCFEPSTPYEVTVRLQRASVTQRHPSAFILIDSLVLLPRVPELPGFHGAAAEAVQRLEELERYRCLEAFHMAPPHALAEACARLICSVSAMLHDGALPCQCDPQGSRSSVCQVLSGQCECKPHVLGRRCDRCAPGSYGFGPLGCSPCACSPEGSVSRLCDAGSGQCRCQPGTVGRQCDRCQPGHWGFPTCRPCQCNGHAEECDPRTGSCLRCRDHTTGRHCERCQDGYYGDPVLGSGQQCRPCPCPGYPGTRHYHGSACHADEETNHIVCLCAPGYAGPRCDRCSPGYFGTPEMEGGVCRPCQCNNNIDTSDPGACDPHTGHCRRCLYHTAGPRCAQCQPGYFGNALQRSCRRCSCDPRGTLSAHCTAGTCSCDRATGACACRANVVGRSCDRCAPNFWNLGGTGGCQPCGCHPTHATHPACDEVTGQCRCHLGFGGRVCSQCQEHHWGDPELQCQACECEPLGAESPQCDRASGQCQCRPGFGGLRCDRCQRGYQAAFPHCSPCHPCFGRWDAALGSLQDGLQHLGARVRALREGGSAAPLSPRLRALEEALKHAERLLGEGSSPGSPLLQELAGQLDGTRTELDNFWKRLQELEQHVDQLEQADVLHRGRLARLSHELGGLNQTTSHLQAVLGTVTAAGFRESYRSIVAAAQDSRQAEVVANGTAGELSATRATQRAAEQAMQQRGDAFRRSTAAQRKSLREAQKRVSGLSVAGINEKICGAPGDRSCAESLCGGALCRDSAGMRHCGGAGCTGALPVSAQALSSARNASQQLEVALGQLNAVTQKMQEVQDLARGARSRAEEALERSQAARSRTEKATAQLRDFIRRIKAFLSEEGADPGSIELVARQVLNISLPSSPARIQELLREMQESISQLDGVDAVLNGTAQGLEAAQGLLAQGQDARQRAQGVRDELAGTQLALQVARTQVMAAGSTLRSAKDSILAAEGKAREAERKLKALQGKESRLQRRLRELAQRVTALQQRRQDAQRLAQDAKDGAQRATATSRTLSQDLAQVTQRYVVLKGRVSGMAGAAGGALQRVTRLTAEARDLLDKANSSKKRLEELEQHFGANEQAMAAKATRLQALERQVSGLLQEIRERANAYATC</sequence>
<evidence type="ECO:0000256" key="6">
    <source>
        <dbReference type="ARBA" id="ARBA00022737"/>
    </source>
</evidence>
<evidence type="ECO:0000256" key="18">
    <source>
        <dbReference type="ARBA" id="ARBA00076958"/>
    </source>
</evidence>
<dbReference type="GO" id="GO:0016477">
    <property type="term" value="P:cell migration"/>
    <property type="evidence" value="ECO:0000318"/>
    <property type="project" value="GO_Central"/>
</dbReference>
<evidence type="ECO:0000256" key="25">
    <source>
        <dbReference type="SAM" id="SignalP"/>
    </source>
</evidence>
<keyword evidence="30" id="KW-1185">Reference proteome</keyword>
<dbReference type="Gene3D" id="2.170.300.10">
    <property type="entry name" value="Tie2 ligand-binding domain superfamily"/>
    <property type="match status" value="1"/>
</dbReference>
<dbReference type="Pfam" id="PF23219">
    <property type="entry name" value="LAMB1"/>
    <property type="match status" value="1"/>
</dbReference>
<evidence type="ECO:0000256" key="5">
    <source>
        <dbReference type="ARBA" id="ARBA00022729"/>
    </source>
</evidence>
<evidence type="ECO:0000256" key="19">
    <source>
        <dbReference type="ARBA" id="ARBA00082919"/>
    </source>
</evidence>
<dbReference type="GO" id="GO:0009888">
    <property type="term" value="P:tissue development"/>
    <property type="evidence" value="ECO:0000318"/>
    <property type="project" value="GO_Central"/>
</dbReference>
<evidence type="ECO:0000256" key="17">
    <source>
        <dbReference type="ARBA" id="ARBA00076920"/>
    </source>
</evidence>
<feature type="domain" description="Laminin EGF-like" evidence="26">
    <location>
        <begin position="970"/>
        <end position="1028"/>
    </location>
</feature>
<dbReference type="Pfam" id="PF24973">
    <property type="entry name" value="EGF_LMN_ATRN"/>
    <property type="match status" value="2"/>
</dbReference>
<evidence type="ECO:0000256" key="7">
    <source>
        <dbReference type="ARBA" id="ARBA00022869"/>
    </source>
</evidence>
<comment type="caution">
    <text evidence="22">Lacks conserved residue(s) required for the propagation of feature annotation.</text>
</comment>
<dbReference type="Pfam" id="PF00053">
    <property type="entry name" value="EGF_laminin"/>
    <property type="match status" value="11"/>
</dbReference>
<keyword evidence="4" id="KW-0597">Phosphoprotein</keyword>
<feature type="domain" description="Laminin EGF-like" evidence="26">
    <location>
        <begin position="273"/>
        <end position="336"/>
    </location>
</feature>
<dbReference type="PRINTS" id="PR00011">
    <property type="entry name" value="EGFLAMININ"/>
</dbReference>
<feature type="domain" description="Laminin EGF-like" evidence="26">
    <location>
        <begin position="1081"/>
        <end position="1136"/>
    </location>
</feature>
<dbReference type="InterPro" id="IPR056863">
    <property type="entry name" value="LMN_ATRN_NET-like_EGF"/>
</dbReference>
<keyword evidence="7" id="KW-0084">Basement membrane</keyword>
<feature type="coiled-coil region" evidence="23">
    <location>
        <begin position="1516"/>
        <end position="1547"/>
    </location>
</feature>
<feature type="domain" description="Laminin EGF-like" evidence="26">
    <location>
        <begin position="920"/>
        <end position="969"/>
    </location>
</feature>
<dbReference type="GO" id="GO:0005606">
    <property type="term" value="C:laminin-1 complex"/>
    <property type="evidence" value="ECO:0007669"/>
    <property type="project" value="UniProtKB-ARBA"/>
</dbReference>
<feature type="disulfide bond" evidence="22">
    <location>
        <begin position="895"/>
        <end position="904"/>
    </location>
</feature>
<feature type="disulfide bond" evidence="22">
    <location>
        <begin position="1109"/>
        <end position="1118"/>
    </location>
</feature>
<feature type="domain" description="Laminin IV type B" evidence="27">
    <location>
        <begin position="551"/>
        <end position="820"/>
    </location>
</feature>
<feature type="disulfide bond" evidence="22">
    <location>
        <begin position="847"/>
        <end position="856"/>
    </location>
</feature>
<evidence type="ECO:0000256" key="14">
    <source>
        <dbReference type="ARBA" id="ARBA00071083"/>
    </source>
</evidence>
<dbReference type="GO" id="GO:0034446">
    <property type="term" value="P:substrate adhesion-dependent cell spreading"/>
    <property type="evidence" value="ECO:0000318"/>
    <property type="project" value="GO_Central"/>
</dbReference>
<evidence type="ECO:0000259" key="26">
    <source>
        <dbReference type="PROSITE" id="PS50027"/>
    </source>
</evidence>
<feature type="domain" description="Laminin EGF-like" evidence="26">
    <location>
        <begin position="460"/>
        <end position="511"/>
    </location>
</feature>
<feature type="disulfide bond" evidence="22">
    <location>
        <begin position="874"/>
        <end position="886"/>
    </location>
</feature>
<feature type="chain" id="PRO_5036495051" description="Laminin subunit beta-1" evidence="25">
    <location>
        <begin position="27"/>
        <end position="1835"/>
    </location>
</feature>
<feature type="disulfide bond" evidence="22">
    <location>
        <begin position="483"/>
        <end position="492"/>
    </location>
</feature>
<evidence type="ECO:0000256" key="2">
    <source>
        <dbReference type="ARBA" id="ARBA00022525"/>
    </source>
</evidence>
<dbReference type="SMART" id="SM00136">
    <property type="entry name" value="LamNT"/>
    <property type="match status" value="1"/>
</dbReference>
<organism evidence="29 30">
    <name type="scientific">Gallus gallus</name>
    <name type="common">Chicken</name>
    <dbReference type="NCBI Taxonomy" id="9031"/>
    <lineage>
        <taxon>Eukaryota</taxon>
        <taxon>Metazoa</taxon>
        <taxon>Chordata</taxon>
        <taxon>Craniata</taxon>
        <taxon>Vertebrata</taxon>
        <taxon>Euteleostomi</taxon>
        <taxon>Archelosauria</taxon>
        <taxon>Archosauria</taxon>
        <taxon>Dinosauria</taxon>
        <taxon>Saurischia</taxon>
        <taxon>Theropoda</taxon>
        <taxon>Coelurosauria</taxon>
        <taxon>Aves</taxon>
        <taxon>Neognathae</taxon>
        <taxon>Galloanserae</taxon>
        <taxon>Galliformes</taxon>
        <taxon>Phasianidae</taxon>
        <taxon>Phasianinae</taxon>
        <taxon>Gallus</taxon>
    </lineage>
</organism>
<reference evidence="29" key="1">
    <citation type="submission" date="2020-11" db="EMBL/GenBank/DDBJ databases">
        <title>Gallus gallus (Chicken) genome, bGalGal1, GRCg7b, maternal haplotype autosomes + Z &amp; W.</title>
        <authorList>
            <person name="Warren W."/>
            <person name="Formenti G."/>
            <person name="Fedrigo O."/>
            <person name="Haase B."/>
            <person name="Mountcastle J."/>
            <person name="Balacco J."/>
            <person name="Tracey A."/>
            <person name="Schneider V."/>
            <person name="Okimoto R."/>
            <person name="Cheng H."/>
            <person name="Hawken R."/>
            <person name="Howe K."/>
            <person name="Jarvis E.D."/>
        </authorList>
    </citation>
    <scope>NUCLEOTIDE SEQUENCE [LARGE SCALE GENOMIC DNA]</scope>
    <source>
        <strain evidence="29">Broiler</strain>
    </source>
</reference>
<feature type="disulfide bond" evidence="22">
    <location>
        <begin position="1185"/>
        <end position="1197"/>
    </location>
</feature>
<feature type="disulfide bond" evidence="22">
    <location>
        <begin position="999"/>
        <end position="1008"/>
    </location>
</feature>
<feature type="domain" description="Laminin EGF-like" evidence="26">
    <location>
        <begin position="1137"/>
        <end position="1184"/>
    </location>
</feature>
<dbReference type="InterPro" id="IPR056558">
    <property type="entry name" value="LAMB1-4_helical"/>
</dbReference>
<evidence type="ECO:0000256" key="15">
    <source>
        <dbReference type="ARBA" id="ARBA00075282"/>
    </source>
</evidence>
<feature type="disulfide bond" evidence="22">
    <location>
        <begin position="1206"/>
        <end position="1215"/>
    </location>
</feature>
<dbReference type="InterPro" id="IPR000742">
    <property type="entry name" value="EGF"/>
</dbReference>
<feature type="domain" description="Laminin EGF-like" evidence="26">
    <location>
        <begin position="1185"/>
        <end position="1234"/>
    </location>
</feature>
<reference evidence="29" key="3">
    <citation type="submission" date="2025-09" db="UniProtKB">
        <authorList>
            <consortium name="Ensembl"/>
        </authorList>
    </citation>
    <scope>IDENTIFICATION</scope>
    <source>
        <strain evidence="29">broiler</strain>
    </source>
</reference>
<dbReference type="CDD" id="cd22295">
    <property type="entry name" value="cc_LAMB_C"/>
    <property type="match status" value="1"/>
</dbReference>
<feature type="disulfide bond" evidence="22">
    <location>
        <begin position="1187"/>
        <end position="1204"/>
    </location>
</feature>
<dbReference type="Gene3D" id="2.60.120.260">
    <property type="entry name" value="Galactose-binding domain-like"/>
    <property type="match status" value="1"/>
</dbReference>
<dbReference type="FunFam" id="2.10.25.10:FF:000280">
    <property type="entry name" value="Laminin subunit beta 4"/>
    <property type="match status" value="1"/>
</dbReference>
<dbReference type="GO" id="GO:0043256">
    <property type="term" value="C:laminin complex"/>
    <property type="evidence" value="ECO:0000318"/>
    <property type="project" value="GO_Central"/>
</dbReference>
<evidence type="ECO:0000313" key="29">
    <source>
        <dbReference type="Ensembl" id="ENSGALP00010033376.1"/>
    </source>
</evidence>
<dbReference type="FunFam" id="2.60.120.260:FF:000010">
    <property type="entry name" value="Laminin subunit beta 1"/>
    <property type="match status" value="1"/>
</dbReference>
<keyword evidence="10 22" id="KW-1015">Disulfide bond</keyword>
<dbReference type="InterPro" id="IPR013015">
    <property type="entry name" value="Laminin_IV_B"/>
</dbReference>
<feature type="disulfide bond" evidence="22">
    <location>
        <begin position="1218"/>
        <end position="1232"/>
    </location>
</feature>
<dbReference type="FunFam" id="2.170.300.10:FF:000001">
    <property type="entry name" value="Laminin subunit beta-1"/>
    <property type="match status" value="1"/>
</dbReference>
<evidence type="ECO:0000256" key="22">
    <source>
        <dbReference type="PROSITE-ProRule" id="PRU00460"/>
    </source>
</evidence>
<dbReference type="GeneTree" id="ENSGT00940000156060"/>
<dbReference type="SMART" id="SM00181">
    <property type="entry name" value="EGF"/>
    <property type="match status" value="9"/>
</dbReference>
<dbReference type="Gene3D" id="2.10.25.10">
    <property type="entry name" value="Laminin"/>
    <property type="match status" value="11"/>
</dbReference>
<dbReference type="PROSITE" id="PS01248">
    <property type="entry name" value="EGF_LAM_1"/>
    <property type="match status" value="5"/>
</dbReference>
<evidence type="ECO:0000256" key="16">
    <source>
        <dbReference type="ARBA" id="ARBA00075415"/>
    </source>
</evidence>
<reference evidence="29" key="2">
    <citation type="submission" date="2025-08" db="UniProtKB">
        <authorList>
            <consortium name="Ensembl"/>
        </authorList>
    </citation>
    <scope>IDENTIFICATION</scope>
    <source>
        <strain evidence="29">broiler</strain>
    </source>
</reference>
<feature type="disulfide bond" evidence="22">
    <location>
        <begin position="1139"/>
        <end position="1156"/>
    </location>
</feature>
<dbReference type="Ensembl" id="ENSGALT00010055170.1">
    <property type="protein sequence ID" value="ENSGALP00010033376.1"/>
    <property type="gene ID" value="ENSGALG00010022674.1"/>
</dbReference>
<keyword evidence="5 25" id="KW-0732">Signal</keyword>
<dbReference type="FunFam" id="2.10.25.10:FF:000084">
    <property type="entry name" value="Laminin subunit alpha 3"/>
    <property type="match status" value="1"/>
</dbReference>
<evidence type="ECO:0000256" key="9">
    <source>
        <dbReference type="ARBA" id="ARBA00023054"/>
    </source>
</evidence>
<keyword evidence="8" id="KW-0130">Cell adhesion</keyword>
<name>A0A8V0ZS43_CHICK</name>
<dbReference type="FunFam" id="2.10.25.10:FF:000101">
    <property type="entry name" value="Laminin subunit beta 1"/>
    <property type="match status" value="1"/>
</dbReference>
<feature type="domain" description="Laminin N-terminal" evidence="28">
    <location>
        <begin position="37"/>
        <end position="272"/>
    </location>
</feature>
<dbReference type="GO" id="GO:0009887">
    <property type="term" value="P:animal organ morphogenesis"/>
    <property type="evidence" value="ECO:0000318"/>
    <property type="project" value="GO_Central"/>
</dbReference>
<evidence type="ECO:0000256" key="23">
    <source>
        <dbReference type="SAM" id="Coils"/>
    </source>
</evidence>
<feature type="disulfide bond" evidence="22">
    <location>
        <begin position="495"/>
        <end position="509"/>
    </location>
</feature>
<dbReference type="CDD" id="cd00055">
    <property type="entry name" value="EGF_Lam"/>
    <property type="match status" value="13"/>
</dbReference>
<dbReference type="GO" id="GO:0043259">
    <property type="term" value="C:laminin-10 complex"/>
    <property type="evidence" value="ECO:0007669"/>
    <property type="project" value="UniProtKB-ARBA"/>
</dbReference>
<dbReference type="SUPFAM" id="SSF57196">
    <property type="entry name" value="EGF/Laminin"/>
    <property type="match status" value="13"/>
</dbReference>
<feature type="domain" description="Laminin EGF-like" evidence="26">
    <location>
        <begin position="874"/>
        <end position="919"/>
    </location>
</feature>
<evidence type="ECO:0000256" key="12">
    <source>
        <dbReference type="ARBA" id="ARBA00023292"/>
    </source>
</evidence>
<dbReference type="FunFam" id="2.10.25.10:FF:000135">
    <property type="entry name" value="Laminin subunit beta 4"/>
    <property type="match status" value="1"/>
</dbReference>
<feature type="region of interest" description="Disordered" evidence="24">
    <location>
        <begin position="583"/>
        <end position="636"/>
    </location>
</feature>
<feature type="domain" description="Laminin EGF-like" evidence="26">
    <location>
        <begin position="826"/>
        <end position="873"/>
    </location>
</feature>
<dbReference type="SMART" id="SM00180">
    <property type="entry name" value="EGF_Lam"/>
    <property type="match status" value="13"/>
</dbReference>
<comment type="subunit">
    <text evidence="13">Laminin is a complex glycoprotein, consisting of three different polypeptide chains (alpha, beta, gamma), which are bound to each other by disulfide bonds into a cross-shaped molecule comprising one long and three short arms with globules at each end. Beta-1 is a subunit of laminin-1 (laminin-111 or EHS laminin), laminin-2 (laminin-211 or merosin), laminin-6 (laminin-311 or K-laminin), laminin-8 (laminin-411), laminin-10 (laminin-511) and laminin-12 (laminin-213). Interacts with ITGB1.</text>
</comment>
<dbReference type="PROSITE" id="PS50027">
    <property type="entry name" value="EGF_LAM_2"/>
    <property type="match status" value="11"/>
</dbReference>
<feature type="disulfide bond" evidence="22">
    <location>
        <begin position="826"/>
        <end position="838"/>
    </location>
</feature>
<gene>
    <name evidence="29" type="primary">LOC101748153</name>
</gene>
<accession>A0A8V0ZS43</accession>
<dbReference type="GO" id="GO:0007411">
    <property type="term" value="P:axon guidance"/>
    <property type="evidence" value="ECO:0000318"/>
    <property type="project" value="GO_Central"/>
</dbReference>
<evidence type="ECO:0000256" key="24">
    <source>
        <dbReference type="SAM" id="MobiDB-lite"/>
    </source>
</evidence>
<evidence type="ECO:0000256" key="10">
    <source>
        <dbReference type="ARBA" id="ARBA00023157"/>
    </source>
</evidence>
<dbReference type="FunFam" id="2.10.25.10:FF:000145">
    <property type="entry name" value="Laminin subunit beta 1"/>
    <property type="match status" value="1"/>
</dbReference>
<dbReference type="PROSITE" id="PS51116">
    <property type="entry name" value="LAMININ_IVB"/>
    <property type="match status" value="1"/>
</dbReference>
<comment type="subcellular location">
    <subcellularLocation>
        <location evidence="1">Secreted</location>
        <location evidence="1">Extracellular space</location>
        <location evidence="1">Extracellular matrix</location>
        <location evidence="1">Basement membrane</location>
    </subcellularLocation>
</comment>
<dbReference type="FunFam" id="2.10.25.10:FF:000065">
    <property type="entry name" value="Laminin subunit beta 1"/>
    <property type="match status" value="1"/>
</dbReference>
<feature type="disulfide bond" evidence="22">
    <location>
        <begin position="828"/>
        <end position="845"/>
    </location>
</feature>
<dbReference type="Pfam" id="PF21199">
    <property type="entry name" value="LAMININ_IV_B"/>
    <property type="match status" value="1"/>
</dbReference>
<feature type="disulfide bond" evidence="22">
    <location>
        <begin position="1137"/>
        <end position="1149"/>
    </location>
</feature>
<evidence type="ECO:0000256" key="3">
    <source>
        <dbReference type="ARBA" id="ARBA00022530"/>
    </source>
</evidence>
<dbReference type="GO" id="GO:0070831">
    <property type="term" value="P:basement membrane assembly"/>
    <property type="evidence" value="ECO:0000318"/>
    <property type="project" value="GO_Central"/>
</dbReference>
<dbReference type="FunFam" id="2.170.300.10:FF:000004">
    <property type="entry name" value="Laminin subunit beta 1"/>
    <property type="match status" value="1"/>
</dbReference>
<dbReference type="FunFam" id="2.10.25.10:FF:000138">
    <property type="entry name" value="Laminin subunit beta 1"/>
    <property type="match status" value="1"/>
</dbReference>
<dbReference type="Pfam" id="PF00055">
    <property type="entry name" value="Laminin_N"/>
    <property type="match status" value="1"/>
</dbReference>
<dbReference type="PROSITE" id="PS51117">
    <property type="entry name" value="LAMININ_NTER"/>
    <property type="match status" value="1"/>
</dbReference>
<keyword evidence="3" id="KW-0272">Extracellular matrix</keyword>
<dbReference type="PANTHER" id="PTHR10574:SF36">
    <property type="entry name" value="LAMININ SUBUNIT BETA-2"/>
    <property type="match status" value="1"/>
</dbReference>
<dbReference type="FunFam" id="2.10.25.10:FF:000083">
    <property type="entry name" value="Laminin subunit alpha"/>
    <property type="match status" value="1"/>
</dbReference>
<feature type="compositionally biased region" description="Basic and acidic residues" evidence="24">
    <location>
        <begin position="627"/>
        <end position="636"/>
    </location>
</feature>
<feature type="disulfide bond" evidence="22">
    <location>
        <begin position="1158"/>
        <end position="1167"/>
    </location>
</feature>
<feature type="compositionally biased region" description="Basic and acidic residues" evidence="24">
    <location>
        <begin position="1713"/>
        <end position="1727"/>
    </location>
</feature>
<feature type="disulfide bond" evidence="22">
    <location>
        <begin position="430"/>
        <end position="439"/>
    </location>
</feature>
<protein>
    <recommendedName>
        <fullName evidence="14">Laminin subunit beta-1</fullName>
    </recommendedName>
    <alternativeName>
        <fullName evidence="17">Laminin B1 chain</fullName>
    </alternativeName>
    <alternativeName>
        <fullName evidence="15">Laminin-1 subunit beta</fullName>
    </alternativeName>
    <alternativeName>
        <fullName evidence="19">Laminin-10 subunit beta</fullName>
    </alternativeName>
    <alternativeName>
        <fullName evidence="16">Laminin-12 subunit beta</fullName>
    </alternativeName>
    <alternativeName>
        <fullName evidence="20">Laminin-2 subunit beta</fullName>
    </alternativeName>
    <alternativeName>
        <fullName evidence="18">Laminin-6 subunit beta</fullName>
    </alternativeName>
    <alternativeName>
        <fullName evidence="21">Laminin-8 subunit beta</fullName>
    </alternativeName>
</protein>
<dbReference type="InterPro" id="IPR002049">
    <property type="entry name" value="LE_dom"/>
</dbReference>
<evidence type="ECO:0000256" key="8">
    <source>
        <dbReference type="ARBA" id="ARBA00022889"/>
    </source>
</evidence>
<dbReference type="FunFam" id="2.10.25.10:FF:000011">
    <property type="entry name" value="Cadherin EGF LAG seven-pass G-type receptor"/>
    <property type="match status" value="1"/>
</dbReference>
<evidence type="ECO:0000256" key="1">
    <source>
        <dbReference type="ARBA" id="ARBA00004302"/>
    </source>
</evidence>
<dbReference type="PANTHER" id="PTHR10574">
    <property type="entry name" value="NETRIN/LAMININ-RELATED"/>
    <property type="match status" value="1"/>
</dbReference>
<dbReference type="InterPro" id="IPR008211">
    <property type="entry name" value="Laminin_N"/>
</dbReference>
<feature type="disulfide bond" evidence="22">
    <location>
        <begin position="939"/>
        <end position="948"/>
    </location>
</feature>
<dbReference type="GO" id="GO:0005737">
    <property type="term" value="C:cytoplasm"/>
    <property type="evidence" value="ECO:0007669"/>
    <property type="project" value="UniProtKB-ARBA"/>
</dbReference>
<feature type="coiled-coil region" evidence="23">
    <location>
        <begin position="1773"/>
        <end position="1831"/>
    </location>
</feature>
<feature type="disulfide bond" evidence="22">
    <location>
        <begin position="1053"/>
        <end position="1062"/>
    </location>
</feature>
<evidence type="ECO:0000313" key="30">
    <source>
        <dbReference type="Proteomes" id="UP000000539"/>
    </source>
</evidence>
<evidence type="ECO:0000256" key="21">
    <source>
        <dbReference type="ARBA" id="ARBA00083813"/>
    </source>
</evidence>
<feature type="domain" description="Laminin EGF-like" evidence="26">
    <location>
        <begin position="1029"/>
        <end position="1080"/>
    </location>
</feature>
<feature type="region of interest" description="Disordered" evidence="24">
    <location>
        <begin position="1713"/>
        <end position="1736"/>
    </location>
</feature>
<evidence type="ECO:0000256" key="13">
    <source>
        <dbReference type="ARBA" id="ARBA00065312"/>
    </source>
</evidence>
<evidence type="ECO:0000256" key="20">
    <source>
        <dbReference type="ARBA" id="ARBA00083431"/>
    </source>
</evidence>
<evidence type="ECO:0000259" key="28">
    <source>
        <dbReference type="PROSITE" id="PS51117"/>
    </source>
</evidence>
<evidence type="ECO:0000259" key="27">
    <source>
        <dbReference type="PROSITE" id="PS51116"/>
    </source>
</evidence>
<keyword evidence="2" id="KW-0964">Secreted</keyword>
<feature type="disulfide bond" evidence="22">
    <location>
        <begin position="302"/>
        <end position="311"/>
    </location>
</feature>
<feature type="domain" description="Laminin EGF-like" evidence="26">
    <location>
        <begin position="400"/>
        <end position="459"/>
    </location>
</feature>
<dbReference type="Proteomes" id="UP000000539">
    <property type="component" value="Chromosome 12"/>
</dbReference>
<keyword evidence="11" id="KW-0325">Glycoprotein</keyword>
<dbReference type="FunFam" id="2.10.25.10:FF:000130">
    <property type="entry name" value="Laminin subunit beta 1"/>
    <property type="match status" value="1"/>
</dbReference>
<dbReference type="SUPFAM" id="SSF57997">
    <property type="entry name" value="Tropomyosin"/>
    <property type="match status" value="1"/>
</dbReference>
<dbReference type="InterPro" id="IPR050440">
    <property type="entry name" value="Laminin/Netrin_ECM"/>
</dbReference>
<feature type="signal peptide" evidence="25">
    <location>
        <begin position="1"/>
        <end position="26"/>
    </location>
</feature>
<evidence type="ECO:0000256" key="4">
    <source>
        <dbReference type="ARBA" id="ARBA00022553"/>
    </source>
</evidence>
<keyword evidence="6" id="KW-0677">Repeat</keyword>
<dbReference type="FunFam" id="2.10.25.10:FF:000090">
    <property type="entry name" value="laminin subunit alpha"/>
    <property type="match status" value="1"/>
</dbReference>
<evidence type="ECO:0000256" key="11">
    <source>
        <dbReference type="ARBA" id="ARBA00023180"/>
    </source>
</evidence>
<proteinExistence type="predicted"/>